<comment type="caution">
    <text evidence="1">The sequence shown here is derived from an EMBL/GenBank/DDBJ whole genome shotgun (WGS) entry which is preliminary data.</text>
</comment>
<evidence type="ECO:0000313" key="1">
    <source>
        <dbReference type="EMBL" id="EYC40485.1"/>
    </source>
</evidence>
<dbReference type="EMBL" id="JARK01000210">
    <property type="protein sequence ID" value="EYC40485.1"/>
    <property type="molecule type" value="Genomic_DNA"/>
</dbReference>
<dbReference type="AlphaFoldDB" id="A0A016WLH1"/>
<dbReference type="OrthoDB" id="5859664at2759"/>
<name>A0A016WLH1_9BILA</name>
<keyword evidence="2" id="KW-1185">Reference proteome</keyword>
<reference evidence="2" key="1">
    <citation type="journal article" date="2015" name="Nat. Genet.">
        <title>The genome and transcriptome of the zoonotic hookworm Ancylostoma ceylanicum identify infection-specific gene families.</title>
        <authorList>
            <person name="Schwarz E.M."/>
            <person name="Hu Y."/>
            <person name="Antoshechkin I."/>
            <person name="Miller M.M."/>
            <person name="Sternberg P.W."/>
            <person name="Aroian R.V."/>
        </authorList>
    </citation>
    <scope>NUCLEOTIDE SEQUENCE</scope>
    <source>
        <strain evidence="2">HY135</strain>
    </source>
</reference>
<protein>
    <submittedName>
        <fullName evidence="1">Uncharacterized protein</fullName>
    </submittedName>
</protein>
<accession>A0A016WLH1</accession>
<organism evidence="1 2">
    <name type="scientific">Ancylostoma ceylanicum</name>
    <dbReference type="NCBI Taxonomy" id="53326"/>
    <lineage>
        <taxon>Eukaryota</taxon>
        <taxon>Metazoa</taxon>
        <taxon>Ecdysozoa</taxon>
        <taxon>Nematoda</taxon>
        <taxon>Chromadorea</taxon>
        <taxon>Rhabditida</taxon>
        <taxon>Rhabditina</taxon>
        <taxon>Rhabditomorpha</taxon>
        <taxon>Strongyloidea</taxon>
        <taxon>Ancylostomatidae</taxon>
        <taxon>Ancylostomatinae</taxon>
        <taxon>Ancylostoma</taxon>
    </lineage>
</organism>
<sequence>MGTVSRASLGQVGAKIMLHYEVVKQISQRRSIWYSLSLRRTFSSSLSSSCSYPRKEWLDDNYRVGFQDSAIGLHREYFTYDETVDADDILAQLDGILNEISESLLTSHDYVRIDDIVTNIERRVGEMKMKMAQGLYGQGALCAGNSASNTAPENRMYLISFQNMHNLCEAPMLQLPCYASFVMRQAYKPTIPTADIGKI</sequence>
<gene>
    <name evidence="1" type="primary">Acey_s0610.g622</name>
    <name evidence="1" type="ORF">Y032_0610g622</name>
</gene>
<dbReference type="Proteomes" id="UP000024635">
    <property type="component" value="Unassembled WGS sequence"/>
</dbReference>
<proteinExistence type="predicted"/>
<evidence type="ECO:0000313" key="2">
    <source>
        <dbReference type="Proteomes" id="UP000024635"/>
    </source>
</evidence>